<protein>
    <recommendedName>
        <fullName evidence="8">Flippase-like domain-containing protein</fullName>
    </recommendedName>
</protein>
<feature type="transmembrane region" description="Helical" evidence="6">
    <location>
        <begin position="139"/>
        <end position="158"/>
    </location>
</feature>
<proteinExistence type="predicted"/>
<evidence type="ECO:0000256" key="1">
    <source>
        <dbReference type="ARBA" id="ARBA00004651"/>
    </source>
</evidence>
<feature type="transmembrane region" description="Helical" evidence="6">
    <location>
        <begin position="22"/>
        <end position="40"/>
    </location>
</feature>
<sequence length="355" mass="38483">MTPSPEEAGFAKKQSGGRWRRWGPWIGGIIGIAALLWVFGRIDYDRFLAMLAGANLGFLLMVPAAMACEQLLRAWKWRQLLYPIRPVGPFHLFGAIMGGYFANLIIPIGASPVVRSWLVARRQGLSTSSVLATVAIDRVIDGIVFTGFVPVVLILMAVPDPTGAISAGLSWGAGGSFILLVLLLLGLARYRLHAQHGTGWLGWCVDRLPRRLVAPARRFARSFAVGIVWPQEQWRRVGIVLASVVSKLIAATHFLWAGLAIGVLLQPVEYLFLLVVFGFLAVVTHFARITAGFTVGAVFALGVLGLSEEQALAMVLTVQVANMLTVTVIGAPVLWLRNVSLRELRAVGDNDARCG</sequence>
<feature type="transmembrane region" description="Helical" evidence="6">
    <location>
        <begin position="271"/>
        <end position="304"/>
    </location>
</feature>
<evidence type="ECO:0008006" key="8">
    <source>
        <dbReference type="Google" id="ProtNLM"/>
    </source>
</evidence>
<dbReference type="EMBL" id="LAZR01007537">
    <property type="protein sequence ID" value="KKM84617.1"/>
    <property type="molecule type" value="Genomic_DNA"/>
</dbReference>
<keyword evidence="5 6" id="KW-0472">Membrane</keyword>
<name>A0A0F9NTJ0_9ZZZZ</name>
<evidence type="ECO:0000256" key="4">
    <source>
        <dbReference type="ARBA" id="ARBA00022989"/>
    </source>
</evidence>
<comment type="subcellular location">
    <subcellularLocation>
        <location evidence="1">Cell membrane</location>
        <topology evidence="1">Multi-pass membrane protein</topology>
    </subcellularLocation>
</comment>
<gene>
    <name evidence="7" type="ORF">LCGC14_1297420</name>
</gene>
<dbReference type="InterPro" id="IPR022791">
    <property type="entry name" value="L-PG_synthase/AglD"/>
</dbReference>
<dbReference type="PANTHER" id="PTHR39087">
    <property type="entry name" value="UPF0104 MEMBRANE PROTEIN MJ1595"/>
    <property type="match status" value="1"/>
</dbReference>
<organism evidence="7">
    <name type="scientific">marine sediment metagenome</name>
    <dbReference type="NCBI Taxonomy" id="412755"/>
    <lineage>
        <taxon>unclassified sequences</taxon>
        <taxon>metagenomes</taxon>
        <taxon>ecological metagenomes</taxon>
    </lineage>
</organism>
<accession>A0A0F9NTJ0</accession>
<reference evidence="7" key="1">
    <citation type="journal article" date="2015" name="Nature">
        <title>Complex archaea that bridge the gap between prokaryotes and eukaryotes.</title>
        <authorList>
            <person name="Spang A."/>
            <person name="Saw J.H."/>
            <person name="Jorgensen S.L."/>
            <person name="Zaremba-Niedzwiedzka K."/>
            <person name="Martijn J."/>
            <person name="Lind A.E."/>
            <person name="van Eijk R."/>
            <person name="Schleper C."/>
            <person name="Guy L."/>
            <person name="Ettema T.J."/>
        </authorList>
    </citation>
    <scope>NUCLEOTIDE SEQUENCE</scope>
</reference>
<feature type="transmembrane region" description="Helical" evidence="6">
    <location>
        <begin position="92"/>
        <end position="118"/>
    </location>
</feature>
<evidence type="ECO:0000256" key="2">
    <source>
        <dbReference type="ARBA" id="ARBA00022475"/>
    </source>
</evidence>
<feature type="transmembrane region" description="Helical" evidence="6">
    <location>
        <begin position="47"/>
        <end position="72"/>
    </location>
</feature>
<keyword evidence="4 6" id="KW-1133">Transmembrane helix</keyword>
<comment type="caution">
    <text evidence="7">The sequence shown here is derived from an EMBL/GenBank/DDBJ whole genome shotgun (WGS) entry which is preliminary data.</text>
</comment>
<keyword evidence="3 6" id="KW-0812">Transmembrane</keyword>
<evidence type="ECO:0000256" key="5">
    <source>
        <dbReference type="ARBA" id="ARBA00023136"/>
    </source>
</evidence>
<feature type="transmembrane region" description="Helical" evidence="6">
    <location>
        <begin position="311"/>
        <end position="335"/>
    </location>
</feature>
<evidence type="ECO:0000256" key="3">
    <source>
        <dbReference type="ARBA" id="ARBA00022692"/>
    </source>
</evidence>
<dbReference type="PANTHER" id="PTHR39087:SF2">
    <property type="entry name" value="UPF0104 MEMBRANE PROTEIN MJ1595"/>
    <property type="match status" value="1"/>
</dbReference>
<evidence type="ECO:0000256" key="6">
    <source>
        <dbReference type="SAM" id="Phobius"/>
    </source>
</evidence>
<dbReference type="Pfam" id="PF03706">
    <property type="entry name" value="LPG_synthase_TM"/>
    <property type="match status" value="1"/>
</dbReference>
<dbReference type="GO" id="GO:0005886">
    <property type="term" value="C:plasma membrane"/>
    <property type="evidence" value="ECO:0007669"/>
    <property type="project" value="UniProtKB-SubCell"/>
</dbReference>
<dbReference type="AlphaFoldDB" id="A0A0F9NTJ0"/>
<evidence type="ECO:0000313" key="7">
    <source>
        <dbReference type="EMBL" id="KKM84617.1"/>
    </source>
</evidence>
<keyword evidence="2" id="KW-1003">Cell membrane</keyword>
<feature type="transmembrane region" description="Helical" evidence="6">
    <location>
        <begin position="239"/>
        <end position="265"/>
    </location>
</feature>
<feature type="transmembrane region" description="Helical" evidence="6">
    <location>
        <begin position="164"/>
        <end position="187"/>
    </location>
</feature>